<dbReference type="Proteomes" id="UP001589734">
    <property type="component" value="Unassembled WGS sequence"/>
</dbReference>
<feature type="compositionally biased region" description="Polar residues" evidence="1">
    <location>
        <begin position="27"/>
        <end position="45"/>
    </location>
</feature>
<accession>A0ABV6BLS3</accession>
<sequence>MNLKIQTFFVVATLLLISCGDKKSENNNTVSPVQNASVETDTIQTTEEDGPRKESINLFNLTYRDSSSVSFVSLSDIYPLDGTDSDSLVLPDPKKIEKKASQYFTFDKSYRERFLSKTGISESDSIFIYDYAKNKLIALPIKNLKTAAWINGYASEEDWPYNRYDYMIGFEISNKYLSGLSDYYTDVLVYAGKENPFVRGQLKPIQWKKTTANSFPSKTMTKKGKEYVKDLKTGETHSYTANGYDYFLQDYLDERKFVAARRLLVIDSKTKEAYIEKFYGRGEGTSVSPLNHEAENGVIQWTGILFKNKPLVVFGFQYESFGCPGISFIDKSNEDVYLQCDNRH</sequence>
<dbReference type="RefSeq" id="WP_379683737.1">
    <property type="nucleotide sequence ID" value="NZ_JBHLYW010000001.1"/>
</dbReference>
<evidence type="ECO:0000313" key="2">
    <source>
        <dbReference type="EMBL" id="MFC0075596.1"/>
    </source>
</evidence>
<keyword evidence="3" id="KW-1185">Reference proteome</keyword>
<dbReference type="PROSITE" id="PS51257">
    <property type="entry name" value="PROKAR_LIPOPROTEIN"/>
    <property type="match status" value="1"/>
</dbReference>
<dbReference type="EMBL" id="JBHLYW010000001">
    <property type="protein sequence ID" value="MFC0075596.1"/>
    <property type="molecule type" value="Genomic_DNA"/>
</dbReference>
<reference evidence="2 3" key="1">
    <citation type="submission" date="2024-09" db="EMBL/GenBank/DDBJ databases">
        <authorList>
            <person name="Sun Q."/>
            <person name="Mori K."/>
        </authorList>
    </citation>
    <scope>NUCLEOTIDE SEQUENCE [LARGE SCALE GENOMIC DNA]</scope>
    <source>
        <strain evidence="2 3">CGMCC 1.12926</strain>
    </source>
</reference>
<organism evidence="2 3">
    <name type="scientific">Flavobacterium procerum</name>
    <dbReference type="NCBI Taxonomy" id="1455569"/>
    <lineage>
        <taxon>Bacteria</taxon>
        <taxon>Pseudomonadati</taxon>
        <taxon>Bacteroidota</taxon>
        <taxon>Flavobacteriia</taxon>
        <taxon>Flavobacteriales</taxon>
        <taxon>Flavobacteriaceae</taxon>
        <taxon>Flavobacterium</taxon>
    </lineage>
</organism>
<evidence type="ECO:0000256" key="1">
    <source>
        <dbReference type="SAM" id="MobiDB-lite"/>
    </source>
</evidence>
<gene>
    <name evidence="2" type="ORF">ACFFLS_00970</name>
</gene>
<proteinExistence type="predicted"/>
<name>A0ABV6BLS3_9FLAO</name>
<feature type="region of interest" description="Disordered" evidence="1">
    <location>
        <begin position="27"/>
        <end position="50"/>
    </location>
</feature>
<comment type="caution">
    <text evidence="2">The sequence shown here is derived from an EMBL/GenBank/DDBJ whole genome shotgun (WGS) entry which is preliminary data.</text>
</comment>
<protein>
    <submittedName>
        <fullName evidence="2">Oxidoreductase</fullName>
    </submittedName>
</protein>
<evidence type="ECO:0000313" key="3">
    <source>
        <dbReference type="Proteomes" id="UP001589734"/>
    </source>
</evidence>